<dbReference type="EMBL" id="KN640874">
    <property type="protein sequence ID" value="KHN47247.1"/>
    <property type="molecule type" value="Genomic_DNA"/>
</dbReference>
<gene>
    <name evidence="1" type="ORF">glysoja_035038</name>
</gene>
<evidence type="ECO:0000313" key="1">
    <source>
        <dbReference type="EMBL" id="KHN47247.1"/>
    </source>
</evidence>
<dbReference type="AlphaFoldDB" id="A0A0B2SSS6"/>
<reference evidence="1" key="1">
    <citation type="submission" date="2014-07" db="EMBL/GenBank/DDBJ databases">
        <title>Identification of a novel salt tolerance gene in wild soybean by whole-genome sequencing.</title>
        <authorList>
            <person name="Lam H.-M."/>
            <person name="Qi X."/>
            <person name="Li M.-W."/>
            <person name="Liu X."/>
            <person name="Xie M."/>
            <person name="Ni M."/>
            <person name="Xu X."/>
        </authorList>
    </citation>
    <scope>NUCLEOTIDE SEQUENCE [LARGE SCALE GENOMIC DNA]</scope>
    <source>
        <tissue evidence="1">Root</tissue>
    </source>
</reference>
<organism evidence="1">
    <name type="scientific">Glycine soja</name>
    <name type="common">Wild soybean</name>
    <dbReference type="NCBI Taxonomy" id="3848"/>
    <lineage>
        <taxon>Eukaryota</taxon>
        <taxon>Viridiplantae</taxon>
        <taxon>Streptophyta</taxon>
        <taxon>Embryophyta</taxon>
        <taxon>Tracheophyta</taxon>
        <taxon>Spermatophyta</taxon>
        <taxon>Magnoliopsida</taxon>
        <taxon>eudicotyledons</taxon>
        <taxon>Gunneridae</taxon>
        <taxon>Pentapetalae</taxon>
        <taxon>rosids</taxon>
        <taxon>fabids</taxon>
        <taxon>Fabales</taxon>
        <taxon>Fabaceae</taxon>
        <taxon>Papilionoideae</taxon>
        <taxon>50 kb inversion clade</taxon>
        <taxon>NPAAA clade</taxon>
        <taxon>indigoferoid/millettioid clade</taxon>
        <taxon>Phaseoleae</taxon>
        <taxon>Glycine</taxon>
        <taxon>Glycine subgen. Soja</taxon>
    </lineage>
</organism>
<sequence>MRKYFTWLVDETANKQDFLRGFHCVPCEKGEVGFKAEKVVSDAREPGQDMDKEVNALEKTEGDIGIGPDVAVGLSSFMEETCTQDPTLLNDEEKEKIIQELICCLPSWFT</sequence>
<accession>A0A0B2SSS6</accession>
<protein>
    <submittedName>
        <fullName evidence="1">Uncharacterized protein</fullName>
    </submittedName>
</protein>
<name>A0A0B2SSS6_GLYSO</name>
<proteinExistence type="predicted"/>
<dbReference type="Proteomes" id="UP000053555">
    <property type="component" value="Unassembled WGS sequence"/>
</dbReference>